<dbReference type="RefSeq" id="WP_121837328.1">
    <property type="nucleotide sequence ID" value="NZ_ML014755.1"/>
</dbReference>
<gene>
    <name evidence="1" type="ORF">D5018_02100</name>
</gene>
<dbReference type="Proteomes" id="UP000281474">
    <property type="component" value="Unassembled WGS sequence"/>
</dbReference>
<dbReference type="EMBL" id="QZEI01000004">
    <property type="protein sequence ID" value="RLV61291.1"/>
    <property type="molecule type" value="Genomic_DNA"/>
</dbReference>
<organism evidence="1 2">
    <name type="scientific">Parashewanella curva</name>
    <dbReference type="NCBI Taxonomy" id="2338552"/>
    <lineage>
        <taxon>Bacteria</taxon>
        <taxon>Pseudomonadati</taxon>
        <taxon>Pseudomonadota</taxon>
        <taxon>Gammaproteobacteria</taxon>
        <taxon>Alteromonadales</taxon>
        <taxon>Shewanellaceae</taxon>
        <taxon>Parashewanella</taxon>
    </lineage>
</organism>
<sequence length="187" mass="21210">MSIDSSLKVVSTEVASQGAHLAEQLKHLVISAVNDKNEFTFKLKEGQEYCVAARCTRCNDFFELDKHLSNHSCKTALEKWQARVVDYDKAVVVVANQISDIFKNEGLKIEELDSLEAVIDNNCKAFYQSSPETLEERVKILKDFLEQCSDEKILHQKWCRLNIALQILGSKLGAYEIVLPLYPTLSK</sequence>
<evidence type="ECO:0000313" key="1">
    <source>
        <dbReference type="EMBL" id="RLV61291.1"/>
    </source>
</evidence>
<protein>
    <submittedName>
        <fullName evidence="1">Uncharacterized protein</fullName>
    </submittedName>
</protein>
<dbReference type="AlphaFoldDB" id="A0A3L8Q0X9"/>
<keyword evidence="2" id="KW-1185">Reference proteome</keyword>
<comment type="caution">
    <text evidence="1">The sequence shown here is derived from an EMBL/GenBank/DDBJ whole genome shotgun (WGS) entry which is preliminary data.</text>
</comment>
<proteinExistence type="predicted"/>
<accession>A0A3L8Q0X9</accession>
<evidence type="ECO:0000313" key="2">
    <source>
        <dbReference type="Proteomes" id="UP000281474"/>
    </source>
</evidence>
<reference evidence="1 2" key="1">
    <citation type="submission" date="2018-09" db="EMBL/GenBank/DDBJ databases">
        <title>Phylogeny of the Shewanellaceae, and recommendation for two new genera, Pseudoshewanella and Parashewanella.</title>
        <authorList>
            <person name="Wang G."/>
        </authorList>
    </citation>
    <scope>NUCLEOTIDE SEQUENCE [LARGE SCALE GENOMIC DNA]</scope>
    <source>
        <strain evidence="1 2">C51</strain>
    </source>
</reference>
<name>A0A3L8Q0X9_9GAMM</name>